<proteinExistence type="predicted"/>
<evidence type="ECO:0000313" key="1">
    <source>
        <dbReference type="EMBL" id="EKD29522.1"/>
    </source>
</evidence>
<comment type="caution">
    <text evidence="1">The sequence shown here is derived from an EMBL/GenBank/DDBJ whole genome shotgun (WGS) entry which is preliminary data.</text>
</comment>
<dbReference type="AlphaFoldDB" id="K1XW88"/>
<dbReference type="EMBL" id="AMFJ01034372">
    <property type="protein sequence ID" value="EKD29522.1"/>
    <property type="molecule type" value="Genomic_DNA"/>
</dbReference>
<reference evidence="1" key="1">
    <citation type="journal article" date="2012" name="Science">
        <title>Fermentation, hydrogen, and sulfur metabolism in multiple uncultivated bacterial phyla.</title>
        <authorList>
            <person name="Wrighton K.C."/>
            <person name="Thomas B.C."/>
            <person name="Sharon I."/>
            <person name="Miller C.S."/>
            <person name="Castelle C.J."/>
            <person name="VerBerkmoes N.C."/>
            <person name="Wilkins M.J."/>
            <person name="Hettich R.L."/>
            <person name="Lipton M.S."/>
            <person name="Williams K.H."/>
            <person name="Long P.E."/>
            <person name="Banfield J.F."/>
        </authorList>
    </citation>
    <scope>NUCLEOTIDE SEQUENCE [LARGE SCALE GENOMIC DNA]</scope>
</reference>
<accession>K1XW88</accession>
<name>K1XW88_9BACT</name>
<organism evidence="1">
    <name type="scientific">uncultured bacterium</name>
    <name type="common">gcode 4</name>
    <dbReference type="NCBI Taxonomy" id="1234023"/>
    <lineage>
        <taxon>Bacteria</taxon>
        <taxon>environmental samples</taxon>
    </lineage>
</organism>
<sequence>MSWDILIFGNLFGFREDDLIAIVIEEDSVFLDKFDFEIDDLAFFSTEEIVDFFLFCFLDLLDDNLASSLWCDTSES</sequence>
<protein>
    <submittedName>
        <fullName evidence="1">Uncharacterized protein</fullName>
    </submittedName>
</protein>
<feature type="non-terminal residue" evidence="1">
    <location>
        <position position="76"/>
    </location>
</feature>
<gene>
    <name evidence="1" type="ORF">ACD_78C00372G0001</name>
</gene>